<keyword evidence="1" id="KW-0732">Signal</keyword>
<dbReference type="EMBL" id="KZ826426">
    <property type="protein sequence ID" value="PYI01078.1"/>
    <property type="molecule type" value="Genomic_DNA"/>
</dbReference>
<evidence type="ECO:0008006" key="4">
    <source>
        <dbReference type="Google" id="ProtNLM"/>
    </source>
</evidence>
<feature type="chain" id="PRO_5016447979" description="GPI anchored cell wall protein" evidence="1">
    <location>
        <begin position="22"/>
        <end position="146"/>
    </location>
</feature>
<dbReference type="OrthoDB" id="4991875at2759"/>
<organism evidence="2 3">
    <name type="scientific">Aspergillus sclerotiicarbonarius (strain CBS 121057 / IBT 28362)</name>
    <dbReference type="NCBI Taxonomy" id="1448318"/>
    <lineage>
        <taxon>Eukaryota</taxon>
        <taxon>Fungi</taxon>
        <taxon>Dikarya</taxon>
        <taxon>Ascomycota</taxon>
        <taxon>Pezizomycotina</taxon>
        <taxon>Eurotiomycetes</taxon>
        <taxon>Eurotiomycetidae</taxon>
        <taxon>Eurotiales</taxon>
        <taxon>Aspergillaceae</taxon>
        <taxon>Aspergillus</taxon>
        <taxon>Aspergillus subgen. Circumdati</taxon>
    </lineage>
</organism>
<accession>A0A319E3I8</accession>
<evidence type="ECO:0000313" key="3">
    <source>
        <dbReference type="Proteomes" id="UP000248423"/>
    </source>
</evidence>
<dbReference type="STRING" id="1448318.A0A319E3I8"/>
<proteinExistence type="predicted"/>
<feature type="signal peptide" evidence="1">
    <location>
        <begin position="1"/>
        <end position="21"/>
    </location>
</feature>
<gene>
    <name evidence="2" type="ORF">BO78DRAFT_401599</name>
</gene>
<reference evidence="2 3" key="1">
    <citation type="submission" date="2018-02" db="EMBL/GenBank/DDBJ databases">
        <title>The genomes of Aspergillus section Nigri reveals drivers in fungal speciation.</title>
        <authorList>
            <consortium name="DOE Joint Genome Institute"/>
            <person name="Vesth T.C."/>
            <person name="Nybo J."/>
            <person name="Theobald S."/>
            <person name="Brandl J."/>
            <person name="Frisvad J.C."/>
            <person name="Nielsen K.F."/>
            <person name="Lyhne E.K."/>
            <person name="Kogle M.E."/>
            <person name="Kuo A."/>
            <person name="Riley R."/>
            <person name="Clum A."/>
            <person name="Nolan M."/>
            <person name="Lipzen A."/>
            <person name="Salamov A."/>
            <person name="Henrissat B."/>
            <person name="Wiebenga A."/>
            <person name="De vries R.P."/>
            <person name="Grigoriev I.V."/>
            <person name="Mortensen U.H."/>
            <person name="Andersen M.R."/>
            <person name="Baker S.E."/>
        </authorList>
    </citation>
    <scope>NUCLEOTIDE SEQUENCE [LARGE SCALE GENOMIC DNA]</scope>
    <source>
        <strain evidence="2 3">CBS 121057</strain>
    </source>
</reference>
<evidence type="ECO:0000313" key="2">
    <source>
        <dbReference type="EMBL" id="PYI01078.1"/>
    </source>
</evidence>
<sequence>MPSLITNLVTLLALTVPLAASASDSASTTTVSLFNPGTTSTLPLTSLQASVIAANPTATTLAITCATSCILPSPFTVTEGPSTFTMSAVYSITTEGVQEKITIIEDCVITGSTQGASCSVSFGMEATYLGESTSTSYATVTQVPAS</sequence>
<protein>
    <recommendedName>
        <fullName evidence="4">GPI anchored cell wall protein</fullName>
    </recommendedName>
</protein>
<dbReference type="VEuPathDB" id="FungiDB:BO78DRAFT_401599"/>
<name>A0A319E3I8_ASPSB</name>
<feature type="non-terminal residue" evidence="2">
    <location>
        <position position="146"/>
    </location>
</feature>
<evidence type="ECO:0000256" key="1">
    <source>
        <dbReference type="SAM" id="SignalP"/>
    </source>
</evidence>
<dbReference type="AlphaFoldDB" id="A0A319E3I8"/>
<dbReference type="Proteomes" id="UP000248423">
    <property type="component" value="Unassembled WGS sequence"/>
</dbReference>
<keyword evidence="3" id="KW-1185">Reference proteome</keyword>